<name>A0A3S2Z8X4_9PROT</name>
<evidence type="ECO:0000256" key="1">
    <source>
        <dbReference type="ARBA" id="ARBA00001974"/>
    </source>
</evidence>
<evidence type="ECO:0000256" key="5">
    <source>
        <dbReference type="ARBA" id="ARBA00023002"/>
    </source>
</evidence>
<keyword evidence="3 6" id="KW-0285">Flavoprotein</keyword>
<dbReference type="InterPro" id="IPR037069">
    <property type="entry name" value="AcylCoA_DH/ox_N_sf"/>
</dbReference>
<evidence type="ECO:0000313" key="11">
    <source>
        <dbReference type="Proteomes" id="UP000287447"/>
    </source>
</evidence>
<dbReference type="Pfam" id="PF00441">
    <property type="entry name" value="Acyl-CoA_dh_1"/>
    <property type="match status" value="1"/>
</dbReference>
<dbReference type="SUPFAM" id="SSF56645">
    <property type="entry name" value="Acyl-CoA dehydrogenase NM domain-like"/>
    <property type="match status" value="1"/>
</dbReference>
<evidence type="ECO:0000256" key="6">
    <source>
        <dbReference type="RuleBase" id="RU362125"/>
    </source>
</evidence>
<dbReference type="InterPro" id="IPR046373">
    <property type="entry name" value="Acyl-CoA_Oxase/DH_mid-dom_sf"/>
</dbReference>
<comment type="caution">
    <text evidence="10">The sequence shown here is derived from an EMBL/GenBank/DDBJ whole genome shotgun (WGS) entry which is preliminary data.</text>
</comment>
<protein>
    <submittedName>
        <fullName evidence="10">Pimeloyl-CoA dehydrogenase small subunit</fullName>
    </submittedName>
</protein>
<evidence type="ECO:0000256" key="2">
    <source>
        <dbReference type="ARBA" id="ARBA00009347"/>
    </source>
</evidence>
<evidence type="ECO:0000256" key="3">
    <source>
        <dbReference type="ARBA" id="ARBA00022630"/>
    </source>
</evidence>
<dbReference type="OrthoDB" id="7328575at2"/>
<dbReference type="InterPro" id="IPR013786">
    <property type="entry name" value="AcylCoA_DH/ox_N"/>
</dbReference>
<dbReference type="Gene3D" id="1.20.140.10">
    <property type="entry name" value="Butyryl-CoA Dehydrogenase, subunit A, domain 3"/>
    <property type="match status" value="1"/>
</dbReference>
<keyword evidence="11" id="KW-1185">Reference proteome</keyword>
<evidence type="ECO:0000259" key="7">
    <source>
        <dbReference type="Pfam" id="PF00441"/>
    </source>
</evidence>
<dbReference type="GO" id="GO:0003995">
    <property type="term" value="F:acyl-CoA dehydrogenase activity"/>
    <property type="evidence" value="ECO:0007669"/>
    <property type="project" value="TreeGrafter"/>
</dbReference>
<feature type="domain" description="Acyl-CoA dehydrogenase/oxidase C-terminal" evidence="7">
    <location>
        <begin position="227"/>
        <end position="370"/>
    </location>
</feature>
<dbReference type="Proteomes" id="UP000287447">
    <property type="component" value="Unassembled WGS sequence"/>
</dbReference>
<comment type="cofactor">
    <cofactor evidence="1 6">
        <name>FAD</name>
        <dbReference type="ChEBI" id="CHEBI:57692"/>
    </cofactor>
</comment>
<dbReference type="Gene3D" id="1.10.540.10">
    <property type="entry name" value="Acyl-CoA dehydrogenase/oxidase, N-terminal domain"/>
    <property type="match status" value="1"/>
</dbReference>
<evidence type="ECO:0000259" key="8">
    <source>
        <dbReference type="Pfam" id="PF02770"/>
    </source>
</evidence>
<dbReference type="GO" id="GO:0050660">
    <property type="term" value="F:flavin adenine dinucleotide binding"/>
    <property type="evidence" value="ECO:0007669"/>
    <property type="project" value="InterPro"/>
</dbReference>
<dbReference type="InterPro" id="IPR009075">
    <property type="entry name" value="AcylCo_DH/oxidase_C"/>
</dbReference>
<comment type="similarity">
    <text evidence="2 6">Belongs to the acyl-CoA dehydrogenase family.</text>
</comment>
<dbReference type="SUPFAM" id="SSF47203">
    <property type="entry name" value="Acyl-CoA dehydrogenase C-terminal domain-like"/>
    <property type="match status" value="1"/>
</dbReference>
<accession>A0A3S2Z8X4</accession>
<dbReference type="Gene3D" id="2.40.110.10">
    <property type="entry name" value="Butyryl-CoA Dehydrogenase, subunit A, domain 2"/>
    <property type="match status" value="1"/>
</dbReference>
<reference evidence="11" key="1">
    <citation type="submission" date="2019-01" db="EMBL/GenBank/DDBJ databases">
        <title>Gri0909 isolated from a small marine red alga.</title>
        <authorList>
            <person name="Kim J."/>
            <person name="Jeong S.E."/>
            <person name="Jeon C.O."/>
        </authorList>
    </citation>
    <scope>NUCLEOTIDE SEQUENCE [LARGE SCALE GENOMIC DNA]</scope>
    <source>
        <strain evidence="11">Gri0909</strain>
    </source>
</reference>
<feature type="domain" description="Acyl-CoA oxidase/dehydrogenase middle" evidence="8">
    <location>
        <begin position="121"/>
        <end position="214"/>
    </location>
</feature>
<keyword evidence="5 6" id="KW-0560">Oxidoreductase</keyword>
<dbReference type="Pfam" id="PF02771">
    <property type="entry name" value="Acyl-CoA_dh_N"/>
    <property type="match status" value="1"/>
</dbReference>
<keyword evidence="4 6" id="KW-0274">FAD</keyword>
<feature type="domain" description="Acyl-CoA dehydrogenase/oxidase N-terminal" evidence="9">
    <location>
        <begin position="6"/>
        <end position="117"/>
    </location>
</feature>
<dbReference type="InterPro" id="IPR009100">
    <property type="entry name" value="AcylCoA_DH/oxidase_NM_dom_sf"/>
</dbReference>
<dbReference type="CDD" id="cd00567">
    <property type="entry name" value="ACAD"/>
    <property type="match status" value="1"/>
</dbReference>
<evidence type="ECO:0000256" key="4">
    <source>
        <dbReference type="ARBA" id="ARBA00022827"/>
    </source>
</evidence>
<dbReference type="Pfam" id="PF02770">
    <property type="entry name" value="Acyl-CoA_dh_M"/>
    <property type="match status" value="1"/>
</dbReference>
<organism evidence="10 11">
    <name type="scientific">Hwanghaeella grinnelliae</name>
    <dbReference type="NCBI Taxonomy" id="2500179"/>
    <lineage>
        <taxon>Bacteria</taxon>
        <taxon>Pseudomonadati</taxon>
        <taxon>Pseudomonadota</taxon>
        <taxon>Alphaproteobacteria</taxon>
        <taxon>Rhodospirillales</taxon>
        <taxon>Rhodospirillaceae</taxon>
        <taxon>Hwanghaeella</taxon>
    </lineage>
</organism>
<sequence length="378" mass="40726">MSVWLTDEQQLIKDSAERLVQNDYTIEARQKLIDSEEGFSRENWATFAELGWLGLPFKEEHGGFGGTGVDMAVLMEALGKGLVVEPFASSVILAGTALDLAGGPLAERLLPEMIAGERLLAFAHSEPKSRFNLNDVAVTAATDGDGFKINGQKMLVYHGGSADSLIVSARTSGAQRDRDGITLFVLDRAAEGVSVRGHQTVDGLRAAEVTFTDVRVGADAILGVKDKGLSIIEAVVDRACVFFAAEASGAMEQAVALTVDYTKERKQFGRPLSSFQALQHKMADMYSAHQFSRALTYRAAALLDDCSPAERAEAAAAVKVKCGQSAKLVGEEAIQLHGGMGMTADMPIGHYFKRLTMINALFGNAQYHLKRYTAMKSE</sequence>
<gene>
    <name evidence="10" type="ORF">EOI86_01965</name>
</gene>
<dbReference type="PANTHER" id="PTHR43884">
    <property type="entry name" value="ACYL-COA DEHYDROGENASE"/>
    <property type="match status" value="1"/>
</dbReference>
<dbReference type="EMBL" id="SADE01000001">
    <property type="protein sequence ID" value="RVU38094.1"/>
    <property type="molecule type" value="Genomic_DNA"/>
</dbReference>
<proteinExistence type="inferred from homology"/>
<evidence type="ECO:0000313" key="10">
    <source>
        <dbReference type="EMBL" id="RVU38094.1"/>
    </source>
</evidence>
<dbReference type="InterPro" id="IPR006091">
    <property type="entry name" value="Acyl-CoA_Oxase/DH_mid-dom"/>
</dbReference>
<dbReference type="PANTHER" id="PTHR43884:SF20">
    <property type="entry name" value="ACYL-COA DEHYDROGENASE FADE28"/>
    <property type="match status" value="1"/>
</dbReference>
<dbReference type="InterPro" id="IPR036250">
    <property type="entry name" value="AcylCo_DH-like_C"/>
</dbReference>
<dbReference type="RefSeq" id="WP_127763466.1">
    <property type="nucleotide sequence ID" value="NZ_SADE01000001.1"/>
</dbReference>
<evidence type="ECO:0000259" key="9">
    <source>
        <dbReference type="Pfam" id="PF02771"/>
    </source>
</evidence>
<dbReference type="AlphaFoldDB" id="A0A3S2Z8X4"/>